<keyword evidence="4" id="KW-0574">Periplasm</keyword>
<evidence type="ECO:0000313" key="10">
    <source>
        <dbReference type="Proteomes" id="UP000195162"/>
    </source>
</evidence>
<dbReference type="SUPFAM" id="SSF49354">
    <property type="entry name" value="PapD-like"/>
    <property type="match status" value="1"/>
</dbReference>
<dbReference type="PANTHER" id="PTHR30251">
    <property type="entry name" value="PILUS ASSEMBLY CHAPERONE"/>
    <property type="match status" value="1"/>
</dbReference>
<protein>
    <submittedName>
        <fullName evidence="9">Pilus assembly protein</fullName>
    </submittedName>
</protein>
<reference evidence="9 10" key="1">
    <citation type="submission" date="2017-05" db="EMBL/GenBank/DDBJ databases">
        <authorList>
            <person name="Song R."/>
            <person name="Chenine A.L."/>
            <person name="Ruprecht R.M."/>
        </authorList>
    </citation>
    <scope>NUCLEOTIDE SEQUENCE [LARGE SCALE GENOMIC DNA]</scope>
    <source>
        <strain evidence="9 10">ARLG1955</strain>
    </source>
</reference>
<dbReference type="InterPro" id="IPR008962">
    <property type="entry name" value="PapD-like_sf"/>
</dbReference>
<evidence type="ECO:0000256" key="2">
    <source>
        <dbReference type="ARBA" id="ARBA00007399"/>
    </source>
</evidence>
<dbReference type="PRINTS" id="PR00969">
    <property type="entry name" value="CHAPERONPILI"/>
</dbReference>
<gene>
    <name evidence="9" type="ORF">CAT59_02305</name>
</gene>
<dbReference type="InterPro" id="IPR050643">
    <property type="entry name" value="Periplasmic_pilus_chap"/>
</dbReference>
<dbReference type="GO" id="GO:0071555">
    <property type="term" value="P:cell wall organization"/>
    <property type="evidence" value="ECO:0007669"/>
    <property type="project" value="InterPro"/>
</dbReference>
<feature type="domain" description="Pili assembly chaperone N-terminal" evidence="7">
    <location>
        <begin position="27"/>
        <end position="159"/>
    </location>
</feature>
<accession>A0A242U8E9</accession>
<dbReference type="InterPro" id="IPR016147">
    <property type="entry name" value="Pili_assmbl_chaperone_N"/>
</dbReference>
<feature type="domain" description="Pili assembly chaperone C-terminal" evidence="8">
    <location>
        <begin position="181"/>
        <end position="242"/>
    </location>
</feature>
<feature type="chain" id="PRO_5011276189" evidence="6">
    <location>
        <begin position="26"/>
        <end position="248"/>
    </location>
</feature>
<dbReference type="PANTHER" id="PTHR30251:SF2">
    <property type="entry name" value="FIMBRIAL CHAPERONE YADV-RELATED"/>
    <property type="match status" value="1"/>
</dbReference>
<evidence type="ECO:0000256" key="5">
    <source>
        <dbReference type="ARBA" id="ARBA00023186"/>
    </source>
</evidence>
<dbReference type="Gene3D" id="2.60.40.10">
    <property type="entry name" value="Immunoglobulins"/>
    <property type="match status" value="2"/>
</dbReference>
<dbReference type="Proteomes" id="UP000195162">
    <property type="component" value="Unassembled WGS sequence"/>
</dbReference>
<evidence type="ECO:0000259" key="7">
    <source>
        <dbReference type="Pfam" id="PF00345"/>
    </source>
</evidence>
<dbReference type="SUPFAM" id="SSF49584">
    <property type="entry name" value="Periplasmic chaperone C-domain"/>
    <property type="match status" value="1"/>
</dbReference>
<dbReference type="EMBL" id="NGIR01000010">
    <property type="protein sequence ID" value="OTU30011.1"/>
    <property type="molecule type" value="Genomic_DNA"/>
</dbReference>
<dbReference type="InterPro" id="IPR036316">
    <property type="entry name" value="Pili_assmbl_chap_C_dom_sf"/>
</dbReference>
<comment type="caution">
    <text evidence="9">The sequence shown here is derived from an EMBL/GenBank/DDBJ whole genome shotgun (WGS) entry which is preliminary data.</text>
</comment>
<dbReference type="RefSeq" id="WP_032053751.1">
    <property type="nucleotide sequence ID" value="NZ_JADVOL010000005.1"/>
</dbReference>
<evidence type="ECO:0000313" key="9">
    <source>
        <dbReference type="EMBL" id="OTU30011.1"/>
    </source>
</evidence>
<comment type="similarity">
    <text evidence="2">Belongs to the periplasmic pilus chaperone family.</text>
</comment>
<proteinExistence type="inferred from homology"/>
<evidence type="ECO:0000256" key="3">
    <source>
        <dbReference type="ARBA" id="ARBA00022729"/>
    </source>
</evidence>
<dbReference type="InterPro" id="IPR013783">
    <property type="entry name" value="Ig-like_fold"/>
</dbReference>
<comment type="subcellular location">
    <subcellularLocation>
        <location evidence="1">Periplasm</location>
    </subcellularLocation>
</comment>
<evidence type="ECO:0000256" key="1">
    <source>
        <dbReference type="ARBA" id="ARBA00004418"/>
    </source>
</evidence>
<dbReference type="Pfam" id="PF00345">
    <property type="entry name" value="PapD_N"/>
    <property type="match status" value="1"/>
</dbReference>
<evidence type="ECO:0000259" key="8">
    <source>
        <dbReference type="Pfam" id="PF02753"/>
    </source>
</evidence>
<dbReference type="Pfam" id="PF02753">
    <property type="entry name" value="PapD_C"/>
    <property type="match status" value="1"/>
</dbReference>
<dbReference type="InterPro" id="IPR001829">
    <property type="entry name" value="Pili_assmbl_chaperone_bac"/>
</dbReference>
<dbReference type="InterPro" id="IPR016148">
    <property type="entry name" value="Pili_assmbl_chaperone_C"/>
</dbReference>
<dbReference type="AlphaFoldDB" id="A0A242U8E9"/>
<keyword evidence="5" id="KW-0143">Chaperone</keyword>
<evidence type="ECO:0000256" key="6">
    <source>
        <dbReference type="SAM" id="SignalP"/>
    </source>
</evidence>
<evidence type="ECO:0000256" key="4">
    <source>
        <dbReference type="ARBA" id="ARBA00022764"/>
    </source>
</evidence>
<feature type="signal peptide" evidence="6">
    <location>
        <begin position="1"/>
        <end position="25"/>
    </location>
</feature>
<organism evidence="9 10">
    <name type="scientific">Acinetobacter pittii</name>
    <name type="common">Acinetobacter genomosp. 3</name>
    <dbReference type="NCBI Taxonomy" id="48296"/>
    <lineage>
        <taxon>Bacteria</taxon>
        <taxon>Pseudomonadati</taxon>
        <taxon>Pseudomonadota</taxon>
        <taxon>Gammaproteobacteria</taxon>
        <taxon>Moraxellales</taxon>
        <taxon>Moraxellaceae</taxon>
        <taxon>Acinetobacter</taxon>
        <taxon>Acinetobacter calcoaceticus/baumannii complex</taxon>
    </lineage>
</organism>
<name>A0A242U8E9_ACIPI</name>
<sequence length="248" mass="28041">MLFRGRKFFWGLVCLQAVLTTTGHAEIVLHGTRVIYPSNAREITLQLSNNGTAPSLVQAWLDDGNAKSTPDEANVPFIITPPISRVEATKGQTLRITALPTSSQLSQQQESIFWLNVLDIPPKPEEKTQQKNQATSTSNNFLQLAVRSRIKFFYRPTGLKENVDQLSDKVEWKINDQYIAIKNPTPFFLTITSIFQTSEGHKTDLLQQGLMIAPFSEDKIKLKNKNLADMSFVYINDYGGRVEHLIKF</sequence>
<keyword evidence="3 6" id="KW-0732">Signal</keyword>
<dbReference type="GO" id="GO:0030288">
    <property type="term" value="C:outer membrane-bounded periplasmic space"/>
    <property type="evidence" value="ECO:0007669"/>
    <property type="project" value="InterPro"/>
</dbReference>